<dbReference type="GO" id="GO:0005737">
    <property type="term" value="C:cytoplasm"/>
    <property type="evidence" value="ECO:0007669"/>
    <property type="project" value="TreeGrafter"/>
</dbReference>
<keyword evidence="6" id="KW-0227">DNA damage</keyword>
<dbReference type="InterPro" id="IPR001876">
    <property type="entry name" value="Znf_RanBP2"/>
</dbReference>
<dbReference type="SUPFAM" id="SSF90209">
    <property type="entry name" value="Ran binding protein zinc finger-like"/>
    <property type="match status" value="1"/>
</dbReference>
<gene>
    <name evidence="14" type="ORF">FSB_LOCUS47546</name>
</gene>
<evidence type="ECO:0000256" key="8">
    <source>
        <dbReference type="ARBA" id="ARBA00022801"/>
    </source>
</evidence>
<proteinExistence type="predicted"/>
<accession>A0A2N9I6D7</accession>
<feature type="domain" description="RanBP2-type" evidence="13">
    <location>
        <begin position="48"/>
        <end position="67"/>
    </location>
</feature>
<evidence type="ECO:0000256" key="4">
    <source>
        <dbReference type="ARBA" id="ARBA00022722"/>
    </source>
</evidence>
<evidence type="ECO:0000259" key="13">
    <source>
        <dbReference type="PROSITE" id="PS01358"/>
    </source>
</evidence>
<comment type="subcellular location">
    <subcellularLocation>
        <location evidence="3">Nucleus</location>
        <location evidence="3">PML body</location>
    </subcellularLocation>
</comment>
<name>A0A2N9I6D7_FAGSY</name>
<dbReference type="InterPro" id="IPR005135">
    <property type="entry name" value="Endo/exonuclease/phosphatase"/>
</dbReference>
<evidence type="ECO:0000256" key="12">
    <source>
        <dbReference type="ARBA" id="ARBA00023242"/>
    </source>
</evidence>
<evidence type="ECO:0000256" key="9">
    <source>
        <dbReference type="ARBA" id="ARBA00022833"/>
    </source>
</evidence>
<dbReference type="CDD" id="cd09080">
    <property type="entry name" value="TDP2"/>
    <property type="match status" value="1"/>
</dbReference>
<dbReference type="SMART" id="SM00547">
    <property type="entry name" value="ZnF_RBZ"/>
    <property type="match status" value="2"/>
</dbReference>
<dbReference type="Gene3D" id="2.30.30.380">
    <property type="entry name" value="Zn-finger domain of Sec23/24"/>
    <property type="match status" value="1"/>
</dbReference>
<comment type="cofactor">
    <cofactor evidence="2">
        <name>Mg(2+)</name>
        <dbReference type="ChEBI" id="CHEBI:18420"/>
    </cofactor>
</comment>
<evidence type="ECO:0000313" key="14">
    <source>
        <dbReference type="EMBL" id="SPD19664.1"/>
    </source>
</evidence>
<sequence length="395" mass="44084">MTSSWTCKKCTFINPTSQNQKPTCEICLTSFTSSSSSSSPPSPSAPKWSCKACTFLNLYKSTSCEVCGTRASVSSLSSFEDLNDTDLDDVGLDSGVGSVFLPLQRCNKRKVQDLVVADEDCDELGGFRGIKASNKAVAVLEMWFFDPVVDGEDSVELGGFRGVKEVTPDIYDIFCQSSWWKVYQCSVSNVMANSRPYFCMLLSKLPVKSFSCKPFSNSAMGRELCVAEVEIQKDKPLVVATSHLESPCPGPPKWDQMYSKERVEQAKEAVNLLKKDPNVIFGGDMNWDDKLDGQFPFPDGWVDAWQELRPGNNGWTYDTKSNQMLTGNRTLQKRLDRFICNLRDYKISGIEMIGMDAIPGLSYIKEKKVRKEVKKLELPVLPSDHYGLLLTISSQ</sequence>
<keyword evidence="9" id="KW-0862">Zinc</keyword>
<evidence type="ECO:0000256" key="10">
    <source>
        <dbReference type="ARBA" id="ARBA00022842"/>
    </source>
</evidence>
<evidence type="ECO:0000256" key="2">
    <source>
        <dbReference type="ARBA" id="ARBA00001946"/>
    </source>
</evidence>
<comment type="cofactor">
    <cofactor evidence="1">
        <name>Mn(2+)</name>
        <dbReference type="ChEBI" id="CHEBI:29035"/>
    </cofactor>
</comment>
<dbReference type="GO" id="GO:0006302">
    <property type="term" value="P:double-strand break repair"/>
    <property type="evidence" value="ECO:0007669"/>
    <property type="project" value="TreeGrafter"/>
</dbReference>
<evidence type="ECO:0000256" key="7">
    <source>
        <dbReference type="ARBA" id="ARBA00022771"/>
    </source>
</evidence>
<dbReference type="PANTHER" id="PTHR15822">
    <property type="entry name" value="TRAF AND TNF RECEPTOR-ASSOCIATED PROTEIN"/>
    <property type="match status" value="1"/>
</dbReference>
<dbReference type="EMBL" id="OIVN01004868">
    <property type="protein sequence ID" value="SPD19664.1"/>
    <property type="molecule type" value="Genomic_DNA"/>
</dbReference>
<dbReference type="PANTHER" id="PTHR15822:SF4">
    <property type="entry name" value="TYROSYL-DNA PHOSPHODIESTERASE 2"/>
    <property type="match status" value="1"/>
</dbReference>
<dbReference type="GO" id="GO:0008270">
    <property type="term" value="F:zinc ion binding"/>
    <property type="evidence" value="ECO:0007669"/>
    <property type="project" value="UniProtKB-KW"/>
</dbReference>
<dbReference type="Pfam" id="PF03372">
    <property type="entry name" value="Exo_endo_phos"/>
    <property type="match status" value="1"/>
</dbReference>
<dbReference type="GO" id="GO:0003697">
    <property type="term" value="F:single-stranded DNA binding"/>
    <property type="evidence" value="ECO:0007669"/>
    <property type="project" value="TreeGrafter"/>
</dbReference>
<dbReference type="InterPro" id="IPR036691">
    <property type="entry name" value="Endo/exonu/phosph_ase_sf"/>
</dbReference>
<dbReference type="InterPro" id="IPR051547">
    <property type="entry name" value="TDP2-like"/>
</dbReference>
<evidence type="ECO:0000256" key="1">
    <source>
        <dbReference type="ARBA" id="ARBA00001936"/>
    </source>
</evidence>
<dbReference type="PROSITE" id="PS01358">
    <property type="entry name" value="ZF_RANBP2_1"/>
    <property type="match status" value="1"/>
</dbReference>
<dbReference type="AlphaFoldDB" id="A0A2N9I6D7"/>
<keyword evidence="5" id="KW-0479">Metal-binding</keyword>
<keyword evidence="10" id="KW-0460">Magnesium</keyword>
<keyword evidence="7" id="KW-0863">Zinc-finger</keyword>
<protein>
    <recommendedName>
        <fullName evidence="13">RanBP2-type domain-containing protein</fullName>
    </recommendedName>
</protein>
<dbReference type="GO" id="GO:0004518">
    <property type="term" value="F:nuclease activity"/>
    <property type="evidence" value="ECO:0007669"/>
    <property type="project" value="UniProtKB-KW"/>
</dbReference>
<keyword evidence="8" id="KW-0378">Hydrolase</keyword>
<dbReference type="SUPFAM" id="SSF56219">
    <property type="entry name" value="DNase I-like"/>
    <property type="match status" value="1"/>
</dbReference>
<keyword evidence="4" id="KW-0540">Nuclease</keyword>
<evidence type="ECO:0000256" key="3">
    <source>
        <dbReference type="ARBA" id="ARBA00004322"/>
    </source>
</evidence>
<dbReference type="FunFam" id="3.60.10.10:FF:000058">
    <property type="entry name" value="Tyrosyl-DNA phosphodiesterase 2"/>
    <property type="match status" value="1"/>
</dbReference>
<dbReference type="Gene3D" id="3.60.10.10">
    <property type="entry name" value="Endonuclease/exonuclease/phosphatase"/>
    <property type="match status" value="1"/>
</dbReference>
<evidence type="ECO:0000256" key="5">
    <source>
        <dbReference type="ARBA" id="ARBA00022723"/>
    </source>
</evidence>
<keyword evidence="12" id="KW-0539">Nucleus</keyword>
<keyword evidence="11" id="KW-0234">DNA repair</keyword>
<evidence type="ECO:0000256" key="11">
    <source>
        <dbReference type="ARBA" id="ARBA00023204"/>
    </source>
</evidence>
<evidence type="ECO:0000256" key="6">
    <source>
        <dbReference type="ARBA" id="ARBA00022763"/>
    </source>
</evidence>
<reference evidence="14" key="1">
    <citation type="submission" date="2018-02" db="EMBL/GenBank/DDBJ databases">
        <authorList>
            <person name="Cohen D.B."/>
            <person name="Kent A.D."/>
        </authorList>
    </citation>
    <scope>NUCLEOTIDE SEQUENCE</scope>
</reference>
<dbReference type="GO" id="GO:0070260">
    <property type="term" value="F:5'-tyrosyl-DNA phosphodiesterase activity"/>
    <property type="evidence" value="ECO:0007669"/>
    <property type="project" value="TreeGrafter"/>
</dbReference>
<organism evidence="14">
    <name type="scientific">Fagus sylvatica</name>
    <name type="common">Beechnut</name>
    <dbReference type="NCBI Taxonomy" id="28930"/>
    <lineage>
        <taxon>Eukaryota</taxon>
        <taxon>Viridiplantae</taxon>
        <taxon>Streptophyta</taxon>
        <taxon>Embryophyta</taxon>
        <taxon>Tracheophyta</taxon>
        <taxon>Spermatophyta</taxon>
        <taxon>Magnoliopsida</taxon>
        <taxon>eudicotyledons</taxon>
        <taxon>Gunneridae</taxon>
        <taxon>Pentapetalae</taxon>
        <taxon>rosids</taxon>
        <taxon>fabids</taxon>
        <taxon>Fagales</taxon>
        <taxon>Fagaceae</taxon>
        <taxon>Fagus</taxon>
    </lineage>
</organism>
<dbReference type="InterPro" id="IPR036443">
    <property type="entry name" value="Znf_RanBP2_sf"/>
</dbReference>